<accession>A0A542CZC2</accession>
<name>A0A542CZC2_SERFO</name>
<comment type="caution">
    <text evidence="1">The sequence shown here is derived from an EMBL/GenBank/DDBJ whole genome shotgun (WGS) entry which is preliminary data.</text>
</comment>
<evidence type="ECO:0000313" key="1">
    <source>
        <dbReference type="EMBL" id="TVZ70668.1"/>
    </source>
</evidence>
<protein>
    <submittedName>
        <fullName evidence="1">Uncharacterized protein</fullName>
    </submittedName>
</protein>
<dbReference type="EMBL" id="VISQ01000001">
    <property type="protein sequence ID" value="TVZ70668.1"/>
    <property type="molecule type" value="Genomic_DNA"/>
</dbReference>
<reference evidence="1" key="1">
    <citation type="submission" date="2019-06" db="EMBL/GenBank/DDBJ databases">
        <authorList>
            <person name="Deangelis K."/>
            <person name="Huntemann M."/>
            <person name="Clum A."/>
            <person name="Pillay M."/>
            <person name="Palaniappan K."/>
            <person name="Varghese N."/>
            <person name="Mikhailova N."/>
            <person name="Stamatis D."/>
            <person name="Reddy T."/>
            <person name="Daum C."/>
            <person name="Shapiro N."/>
            <person name="Ivanova N."/>
            <person name="Kyrpides N."/>
            <person name="Woyke T."/>
        </authorList>
    </citation>
    <scope>NUCLEOTIDE SEQUENCE [LARGE SCALE GENOMIC DNA]</scope>
    <source>
        <strain evidence="1">128R</strain>
    </source>
</reference>
<gene>
    <name evidence="1" type="ORF">FHU10_3256</name>
</gene>
<reference evidence="1" key="2">
    <citation type="submission" date="2019-08" db="EMBL/GenBank/DDBJ databases">
        <title>Investigation of anaerobic lignin degradation for improved lignocellulosic biofuels.</title>
        <authorList>
            <person name="Deangelis K.PhD."/>
        </authorList>
    </citation>
    <scope>NUCLEOTIDE SEQUENCE [LARGE SCALE GENOMIC DNA]</scope>
    <source>
        <strain evidence="1">128R</strain>
    </source>
</reference>
<dbReference type="InterPro" id="IPR045664">
    <property type="entry name" value="DUF6387"/>
</dbReference>
<dbReference type="Pfam" id="PF19924">
    <property type="entry name" value="DUF6387"/>
    <property type="match status" value="1"/>
</dbReference>
<dbReference type="AlphaFoldDB" id="A0A542CZC2"/>
<organism evidence="1">
    <name type="scientific">Serratia fonticola</name>
    <dbReference type="NCBI Taxonomy" id="47917"/>
    <lineage>
        <taxon>Bacteria</taxon>
        <taxon>Pseudomonadati</taxon>
        <taxon>Pseudomonadota</taxon>
        <taxon>Gammaproteobacteria</taxon>
        <taxon>Enterobacterales</taxon>
        <taxon>Yersiniaceae</taxon>
        <taxon>Serratia</taxon>
    </lineage>
</organism>
<sequence length="112" mass="12993">MRKVGIPGVPLRPVIQVGHTKEIKAWLDVDNYRKLKDISLNALYHELWARALLYKPGPTDEEKKGLWVYMTEIFSGNPRLFKGKLLDYPTVNDTLYSPPHLFITLQPYQRIG</sequence>
<proteinExistence type="predicted"/>